<dbReference type="Gene3D" id="1.10.510.10">
    <property type="entry name" value="Transferase(Phosphotransferase) domain 1"/>
    <property type="match status" value="1"/>
</dbReference>
<feature type="domain" description="Protein kinase" evidence="2">
    <location>
        <begin position="290"/>
        <end position="557"/>
    </location>
</feature>
<dbReference type="EMBL" id="KB445814">
    <property type="protein sequence ID" value="EMD32003.1"/>
    <property type="molecule type" value="Genomic_DNA"/>
</dbReference>
<dbReference type="STRING" id="914234.M2Q5C5"/>
<evidence type="ECO:0000256" key="1">
    <source>
        <dbReference type="SAM" id="MobiDB-lite"/>
    </source>
</evidence>
<feature type="compositionally biased region" description="Low complexity" evidence="1">
    <location>
        <begin position="111"/>
        <end position="127"/>
    </location>
</feature>
<dbReference type="InterPro" id="IPR001245">
    <property type="entry name" value="Ser-Thr/Tyr_kinase_cat_dom"/>
</dbReference>
<dbReference type="GO" id="GO:0005524">
    <property type="term" value="F:ATP binding"/>
    <property type="evidence" value="ECO:0007669"/>
    <property type="project" value="InterPro"/>
</dbReference>
<dbReference type="PANTHER" id="PTHR44329:SF289">
    <property type="entry name" value="SERINE_THREONINE-PROTEIN KINASE VIK"/>
    <property type="match status" value="1"/>
</dbReference>
<dbReference type="InterPro" id="IPR051681">
    <property type="entry name" value="Ser/Thr_Kinases-Pseudokinases"/>
</dbReference>
<dbReference type="SUPFAM" id="SSF56112">
    <property type="entry name" value="Protein kinase-like (PK-like)"/>
    <property type="match status" value="1"/>
</dbReference>
<proteinExistence type="predicted"/>
<sequence>MTSPEEPYTRGRSDAWDIYPQHMNIESALETFDSASFDWGSSQQHAFLEEVPYPTVSYEITPCSWAPEMTSTSSQHLIQQGWHPVGPVVPESLQMSVVQPDEMSRGSSAGRRPSVPQQSSRSRQQSVDNRQLSALALQLSRNVRPPLPRGSNYPYGAGQSSRYPYGDPNEVGHIDGERLHGVDVRRTQNIAHLSTAATRRNSVNIAAICKLINQLLGIEAVMPGEDAYQAIRVLKGADAKAAINMLDEKLHHMNTEHSHFRRGLNSLRRLCADNLIYPQAFAISPQLLQKSSDEMDACGASSRVFRGILRGKGRVAIKTMLTAREARSAQSTMKNFYKEAVIWKHLQHRNIAKFHGVTASSSFSLISEWMPLGTVRDFLLQDIANGLAYLHSLGIIHADVKSGNALVNRQHVVKLIDFRIATLTVDGAAPSTSTTASNWTTRWAAPELLYPELIGRERSKYSLECDIFSLSMTMWELFTGLVPFYKDNDGVVIRKVTSNIRPSYPPRSVALSVGLTDTVWALMERCWDQDPLQRPDINEVLGVLSLEDSQSEKHPLTWPLSLDP</sequence>
<dbReference type="HOGENOM" id="CLU_483105_0_0_1"/>
<dbReference type="PANTHER" id="PTHR44329">
    <property type="entry name" value="SERINE/THREONINE-PROTEIN KINASE TNNI3K-RELATED"/>
    <property type="match status" value="1"/>
</dbReference>
<reference evidence="3 4" key="1">
    <citation type="journal article" date="2012" name="Proc. Natl. Acad. Sci. U.S.A.">
        <title>Comparative genomics of Ceriporiopsis subvermispora and Phanerochaete chrysosporium provide insight into selective ligninolysis.</title>
        <authorList>
            <person name="Fernandez-Fueyo E."/>
            <person name="Ruiz-Duenas F.J."/>
            <person name="Ferreira P."/>
            <person name="Floudas D."/>
            <person name="Hibbett D.S."/>
            <person name="Canessa P."/>
            <person name="Larrondo L.F."/>
            <person name="James T.Y."/>
            <person name="Seelenfreund D."/>
            <person name="Lobos S."/>
            <person name="Polanco R."/>
            <person name="Tello M."/>
            <person name="Honda Y."/>
            <person name="Watanabe T."/>
            <person name="Watanabe T."/>
            <person name="Ryu J.S."/>
            <person name="Kubicek C.P."/>
            <person name="Schmoll M."/>
            <person name="Gaskell J."/>
            <person name="Hammel K.E."/>
            <person name="St John F.J."/>
            <person name="Vanden Wymelenberg A."/>
            <person name="Sabat G."/>
            <person name="Splinter BonDurant S."/>
            <person name="Syed K."/>
            <person name="Yadav J.S."/>
            <person name="Doddapaneni H."/>
            <person name="Subramanian V."/>
            <person name="Lavin J.L."/>
            <person name="Oguiza J.A."/>
            <person name="Perez G."/>
            <person name="Pisabarro A.G."/>
            <person name="Ramirez L."/>
            <person name="Santoyo F."/>
            <person name="Master E."/>
            <person name="Coutinho P.M."/>
            <person name="Henrissat B."/>
            <person name="Lombard V."/>
            <person name="Magnuson J.K."/>
            <person name="Kuees U."/>
            <person name="Hori C."/>
            <person name="Igarashi K."/>
            <person name="Samejima M."/>
            <person name="Held B.W."/>
            <person name="Barry K.W."/>
            <person name="LaButti K.M."/>
            <person name="Lapidus A."/>
            <person name="Lindquist E.A."/>
            <person name="Lucas S.M."/>
            <person name="Riley R."/>
            <person name="Salamov A.A."/>
            <person name="Hoffmeister D."/>
            <person name="Schwenk D."/>
            <person name="Hadar Y."/>
            <person name="Yarden O."/>
            <person name="de Vries R.P."/>
            <person name="Wiebenga A."/>
            <person name="Stenlid J."/>
            <person name="Eastwood D."/>
            <person name="Grigoriev I.V."/>
            <person name="Berka R.M."/>
            <person name="Blanchette R.A."/>
            <person name="Kersten P."/>
            <person name="Martinez A.T."/>
            <person name="Vicuna R."/>
            <person name="Cullen D."/>
        </authorList>
    </citation>
    <scope>NUCLEOTIDE SEQUENCE [LARGE SCALE GENOMIC DNA]</scope>
    <source>
        <strain evidence="3 4">B</strain>
    </source>
</reference>
<feature type="region of interest" description="Disordered" evidence="1">
    <location>
        <begin position="99"/>
        <end position="167"/>
    </location>
</feature>
<name>M2Q5C5_CERS8</name>
<dbReference type="InterPro" id="IPR000719">
    <property type="entry name" value="Prot_kinase_dom"/>
</dbReference>
<evidence type="ECO:0000313" key="4">
    <source>
        <dbReference type="Proteomes" id="UP000016930"/>
    </source>
</evidence>
<evidence type="ECO:0000259" key="2">
    <source>
        <dbReference type="PROSITE" id="PS50011"/>
    </source>
</evidence>
<dbReference type="PROSITE" id="PS50011">
    <property type="entry name" value="PROTEIN_KINASE_DOM"/>
    <property type="match status" value="1"/>
</dbReference>
<dbReference type="Proteomes" id="UP000016930">
    <property type="component" value="Unassembled WGS sequence"/>
</dbReference>
<keyword evidence="4" id="KW-1185">Reference proteome</keyword>
<dbReference type="GO" id="GO:0004674">
    <property type="term" value="F:protein serine/threonine kinase activity"/>
    <property type="evidence" value="ECO:0007669"/>
    <property type="project" value="TreeGrafter"/>
</dbReference>
<dbReference type="AlphaFoldDB" id="M2Q5C5"/>
<gene>
    <name evidence="3" type="ORF">CERSUDRAFT_127140</name>
</gene>
<dbReference type="Pfam" id="PF07714">
    <property type="entry name" value="PK_Tyr_Ser-Thr"/>
    <property type="match status" value="1"/>
</dbReference>
<dbReference type="InterPro" id="IPR011009">
    <property type="entry name" value="Kinase-like_dom_sf"/>
</dbReference>
<organism evidence="3 4">
    <name type="scientific">Ceriporiopsis subvermispora (strain B)</name>
    <name type="common">White-rot fungus</name>
    <name type="synonym">Gelatoporia subvermispora</name>
    <dbReference type="NCBI Taxonomy" id="914234"/>
    <lineage>
        <taxon>Eukaryota</taxon>
        <taxon>Fungi</taxon>
        <taxon>Dikarya</taxon>
        <taxon>Basidiomycota</taxon>
        <taxon>Agaricomycotina</taxon>
        <taxon>Agaricomycetes</taxon>
        <taxon>Polyporales</taxon>
        <taxon>Gelatoporiaceae</taxon>
        <taxon>Gelatoporia</taxon>
    </lineage>
</organism>
<dbReference type="SMART" id="SM00220">
    <property type="entry name" value="S_TKc"/>
    <property type="match status" value="1"/>
</dbReference>
<accession>M2Q5C5</accession>
<dbReference type="OrthoDB" id="1668230at2759"/>
<evidence type="ECO:0000313" key="3">
    <source>
        <dbReference type="EMBL" id="EMD32003.1"/>
    </source>
</evidence>
<protein>
    <recommendedName>
        <fullName evidence="2">Protein kinase domain-containing protein</fullName>
    </recommendedName>
</protein>